<name>A0A8J2JUV4_9HEXA</name>
<dbReference type="AlphaFoldDB" id="A0A8J2JUV4"/>
<reference evidence="1" key="1">
    <citation type="submission" date="2021-06" db="EMBL/GenBank/DDBJ databases">
        <authorList>
            <person name="Hodson N. C."/>
            <person name="Mongue J. A."/>
            <person name="Jaron S. K."/>
        </authorList>
    </citation>
    <scope>NUCLEOTIDE SEQUENCE</scope>
</reference>
<protein>
    <submittedName>
        <fullName evidence="1">Uncharacterized protein</fullName>
    </submittedName>
</protein>
<accession>A0A8J2JUV4</accession>
<proteinExistence type="predicted"/>
<organism evidence="1 2">
    <name type="scientific">Allacma fusca</name>
    <dbReference type="NCBI Taxonomy" id="39272"/>
    <lineage>
        <taxon>Eukaryota</taxon>
        <taxon>Metazoa</taxon>
        <taxon>Ecdysozoa</taxon>
        <taxon>Arthropoda</taxon>
        <taxon>Hexapoda</taxon>
        <taxon>Collembola</taxon>
        <taxon>Symphypleona</taxon>
        <taxon>Sminthuridae</taxon>
        <taxon>Allacma</taxon>
    </lineage>
</organism>
<dbReference type="Proteomes" id="UP000708208">
    <property type="component" value="Unassembled WGS sequence"/>
</dbReference>
<gene>
    <name evidence="1" type="ORF">AFUS01_LOCUS13902</name>
</gene>
<feature type="non-terminal residue" evidence="1">
    <location>
        <position position="27"/>
    </location>
</feature>
<evidence type="ECO:0000313" key="1">
    <source>
        <dbReference type="EMBL" id="CAG7724911.1"/>
    </source>
</evidence>
<dbReference type="EMBL" id="CAJVCH010115323">
    <property type="protein sequence ID" value="CAG7724911.1"/>
    <property type="molecule type" value="Genomic_DNA"/>
</dbReference>
<comment type="caution">
    <text evidence="1">The sequence shown here is derived from an EMBL/GenBank/DDBJ whole genome shotgun (WGS) entry which is preliminary data.</text>
</comment>
<evidence type="ECO:0000313" key="2">
    <source>
        <dbReference type="Proteomes" id="UP000708208"/>
    </source>
</evidence>
<keyword evidence="2" id="KW-1185">Reference proteome</keyword>
<sequence>IAGSDEKCRKDGDMCKIGGKRLGKCKK</sequence>
<feature type="non-terminal residue" evidence="1">
    <location>
        <position position="1"/>
    </location>
</feature>